<comment type="caution">
    <text evidence="1">The sequence shown here is derived from an EMBL/GenBank/DDBJ whole genome shotgun (WGS) entry which is preliminary data.</text>
</comment>
<dbReference type="RefSeq" id="WP_127728567.1">
    <property type="nucleotide sequence ID" value="NZ_SACP01000007.1"/>
</dbReference>
<evidence type="ECO:0000313" key="2">
    <source>
        <dbReference type="Proteomes" id="UP000286997"/>
    </source>
</evidence>
<dbReference type="AlphaFoldDB" id="A0A437PA32"/>
<name>A0A437PA32_9HYPH</name>
<accession>A0A437PA32</accession>
<dbReference type="Proteomes" id="UP000286997">
    <property type="component" value="Unassembled WGS sequence"/>
</dbReference>
<evidence type="ECO:0000313" key="1">
    <source>
        <dbReference type="EMBL" id="RVU19130.1"/>
    </source>
</evidence>
<organism evidence="1 2">
    <name type="scientific">Methylobacterium oryzihabitans</name>
    <dbReference type="NCBI Taxonomy" id="2499852"/>
    <lineage>
        <taxon>Bacteria</taxon>
        <taxon>Pseudomonadati</taxon>
        <taxon>Pseudomonadota</taxon>
        <taxon>Alphaproteobacteria</taxon>
        <taxon>Hyphomicrobiales</taxon>
        <taxon>Methylobacteriaceae</taxon>
        <taxon>Methylobacterium</taxon>
    </lineage>
</organism>
<proteinExistence type="predicted"/>
<reference evidence="1 2" key="1">
    <citation type="submission" date="2019-01" db="EMBL/GenBank/DDBJ databases">
        <authorList>
            <person name="Chen W.-M."/>
        </authorList>
    </citation>
    <scope>NUCLEOTIDE SEQUENCE [LARGE SCALE GENOMIC DNA]</scope>
    <source>
        <strain evidence="1 2">TER-1</strain>
    </source>
</reference>
<sequence length="197" mass="21803">MRYALEPEVAPAPDRELLLRGLPQGYVASANLAVEHDRVVVSFKAAPMCQYKRDEGLTAHTVPLGFFVLRALSLFEGHAFDNSYRGPPDAGGIVLLAAGFTLPRLLADADAEEVVAQLNGRDDLCPWSLRVEPGRHRALRGRQEAIAHALRRYERHAAAWGLADIITIETYEALLKGAFRLFDAEHGKHFLRPLSGR</sequence>
<keyword evidence="2" id="KW-1185">Reference proteome</keyword>
<dbReference type="EMBL" id="SACP01000007">
    <property type="protein sequence ID" value="RVU19130.1"/>
    <property type="molecule type" value="Genomic_DNA"/>
</dbReference>
<protein>
    <submittedName>
        <fullName evidence="1">Uncharacterized protein</fullName>
    </submittedName>
</protein>
<dbReference type="OrthoDB" id="8446545at2"/>
<gene>
    <name evidence="1" type="ORF">EOE48_09585</name>
</gene>